<evidence type="ECO:0000313" key="1">
    <source>
        <dbReference type="EMBL" id="KAJ5360648.1"/>
    </source>
</evidence>
<dbReference type="GeneID" id="81466745"/>
<keyword evidence="2" id="KW-1185">Reference proteome</keyword>
<accession>A0A9W9RI09</accession>
<reference evidence="1" key="1">
    <citation type="submission" date="2022-12" db="EMBL/GenBank/DDBJ databases">
        <authorList>
            <person name="Petersen C."/>
        </authorList>
    </citation>
    <scope>NUCLEOTIDE SEQUENCE</scope>
    <source>
        <strain evidence="1">IBT 3081</strain>
    </source>
</reference>
<proteinExistence type="predicted"/>
<organism evidence="1 2">
    <name type="scientific">Penicillium concentricum</name>
    <dbReference type="NCBI Taxonomy" id="293559"/>
    <lineage>
        <taxon>Eukaryota</taxon>
        <taxon>Fungi</taxon>
        <taxon>Dikarya</taxon>
        <taxon>Ascomycota</taxon>
        <taxon>Pezizomycotina</taxon>
        <taxon>Eurotiomycetes</taxon>
        <taxon>Eurotiomycetidae</taxon>
        <taxon>Eurotiales</taxon>
        <taxon>Aspergillaceae</taxon>
        <taxon>Penicillium</taxon>
    </lineage>
</organism>
<dbReference type="EMBL" id="JAPZBT010000004">
    <property type="protein sequence ID" value="KAJ5360648.1"/>
    <property type="molecule type" value="Genomic_DNA"/>
</dbReference>
<comment type="caution">
    <text evidence="1">The sequence shown here is derived from an EMBL/GenBank/DDBJ whole genome shotgun (WGS) entry which is preliminary data.</text>
</comment>
<reference evidence="1" key="2">
    <citation type="journal article" date="2023" name="IMA Fungus">
        <title>Comparative genomic study of the Penicillium genus elucidates a diverse pangenome and 15 lateral gene transfer events.</title>
        <authorList>
            <person name="Petersen C."/>
            <person name="Sorensen T."/>
            <person name="Nielsen M.R."/>
            <person name="Sondergaard T.E."/>
            <person name="Sorensen J.L."/>
            <person name="Fitzpatrick D.A."/>
            <person name="Frisvad J.C."/>
            <person name="Nielsen K.L."/>
        </authorList>
    </citation>
    <scope>NUCLEOTIDE SEQUENCE</scope>
    <source>
        <strain evidence="1">IBT 3081</strain>
    </source>
</reference>
<evidence type="ECO:0000313" key="2">
    <source>
        <dbReference type="Proteomes" id="UP001147752"/>
    </source>
</evidence>
<name>A0A9W9RI09_9EURO</name>
<dbReference type="RefSeq" id="XP_056576134.1">
    <property type="nucleotide sequence ID" value="XM_056727562.1"/>
</dbReference>
<sequence length="78" mass="8817">MSLAKRIKTIGSINHYRFYQLLRELVKFSGSNPTFHHSRVVIDDFAVDQANSGHTNLALGQKQIRFSIVKCAVDEAVK</sequence>
<protein>
    <submittedName>
        <fullName evidence="1">Uncharacterized protein</fullName>
    </submittedName>
</protein>
<dbReference type="Proteomes" id="UP001147752">
    <property type="component" value="Unassembled WGS sequence"/>
</dbReference>
<gene>
    <name evidence="1" type="ORF">N7517_009839</name>
</gene>
<dbReference type="AlphaFoldDB" id="A0A9W9RI09"/>